<proteinExistence type="predicted"/>
<dbReference type="Proteomes" id="UP000271098">
    <property type="component" value="Unassembled WGS sequence"/>
</dbReference>
<keyword evidence="1" id="KW-0812">Transmembrane</keyword>
<keyword evidence="1" id="KW-0472">Membrane</keyword>
<dbReference type="SUPFAM" id="SSF160964">
    <property type="entry name" value="MalF N-terminal region-like"/>
    <property type="match status" value="1"/>
</dbReference>
<dbReference type="WBParaSite" id="GPUH_0001624601-mRNA-1">
    <property type="protein sequence ID" value="GPUH_0001624601-mRNA-1"/>
    <property type="gene ID" value="GPUH_0001624601"/>
</dbReference>
<evidence type="ECO:0000313" key="2">
    <source>
        <dbReference type="EMBL" id="VDN27480.1"/>
    </source>
</evidence>
<evidence type="ECO:0000256" key="1">
    <source>
        <dbReference type="SAM" id="Phobius"/>
    </source>
</evidence>
<sequence>MIVIDQLRSERMAIGVICFRLFNALPDGEQHQMGSAFHAHAAAAAVAAAAVVAATAAAVVAAVAAAARDGFSGSGTGVTPSSARRAVAIAAVQFCLLGDRRPFTGSSPACSAALSPGPGMVGCSWVTQFDRARAATTTGRVLATFGFVSFLPLPSGGGGGVRGSLCWASTVACERFQSGFHSQHSKWLTHQHYSAAVAAATATAAAVVAAAAATAARDIYSWLLVLYIFWLFPLLFDFLHCFSDFS</sequence>
<feature type="transmembrane region" description="Helical" evidence="1">
    <location>
        <begin position="219"/>
        <end position="239"/>
    </location>
</feature>
<reference evidence="4" key="1">
    <citation type="submission" date="2016-06" db="UniProtKB">
        <authorList>
            <consortium name="WormBaseParasite"/>
        </authorList>
    </citation>
    <scope>IDENTIFICATION</scope>
</reference>
<keyword evidence="1" id="KW-1133">Transmembrane helix</keyword>
<accession>A0A183E5I3</accession>
<reference evidence="2 3" key="2">
    <citation type="submission" date="2018-11" db="EMBL/GenBank/DDBJ databases">
        <authorList>
            <consortium name="Pathogen Informatics"/>
        </authorList>
    </citation>
    <scope>NUCLEOTIDE SEQUENCE [LARGE SCALE GENOMIC DNA]</scope>
</reference>
<feature type="transmembrane region" description="Helical" evidence="1">
    <location>
        <begin position="41"/>
        <end position="67"/>
    </location>
</feature>
<keyword evidence="3" id="KW-1185">Reference proteome</keyword>
<gene>
    <name evidence="2" type="ORF">GPUH_LOCUS16224</name>
</gene>
<dbReference type="AlphaFoldDB" id="A0A183E5I3"/>
<evidence type="ECO:0000313" key="4">
    <source>
        <dbReference type="WBParaSite" id="GPUH_0001624601-mRNA-1"/>
    </source>
</evidence>
<feature type="transmembrane region" description="Helical" evidence="1">
    <location>
        <begin position="193"/>
        <end position="213"/>
    </location>
</feature>
<evidence type="ECO:0000313" key="3">
    <source>
        <dbReference type="Proteomes" id="UP000271098"/>
    </source>
</evidence>
<protein>
    <submittedName>
        <fullName evidence="2 4">Uncharacterized protein</fullName>
    </submittedName>
</protein>
<organism evidence="4">
    <name type="scientific">Gongylonema pulchrum</name>
    <dbReference type="NCBI Taxonomy" id="637853"/>
    <lineage>
        <taxon>Eukaryota</taxon>
        <taxon>Metazoa</taxon>
        <taxon>Ecdysozoa</taxon>
        <taxon>Nematoda</taxon>
        <taxon>Chromadorea</taxon>
        <taxon>Rhabditida</taxon>
        <taxon>Spirurina</taxon>
        <taxon>Spiruromorpha</taxon>
        <taxon>Spiruroidea</taxon>
        <taxon>Gongylonematidae</taxon>
        <taxon>Gongylonema</taxon>
    </lineage>
</organism>
<name>A0A183E5I3_9BILA</name>
<dbReference type="EMBL" id="UYRT01083460">
    <property type="protein sequence ID" value="VDN27480.1"/>
    <property type="molecule type" value="Genomic_DNA"/>
</dbReference>